<dbReference type="InterPro" id="IPR016035">
    <property type="entry name" value="Acyl_Trfase/lysoPLipase"/>
</dbReference>
<gene>
    <name evidence="4" type="ORF">OXH55_01150</name>
</gene>
<dbReference type="Pfam" id="PF01734">
    <property type="entry name" value="Patatin"/>
    <property type="match status" value="1"/>
</dbReference>
<dbReference type="InterPro" id="IPR047156">
    <property type="entry name" value="Teg/CotR/CapV-like"/>
</dbReference>
<dbReference type="InterPro" id="IPR002641">
    <property type="entry name" value="PNPLA_dom"/>
</dbReference>
<evidence type="ECO:0000256" key="1">
    <source>
        <dbReference type="ARBA" id="ARBA00023098"/>
    </source>
</evidence>
<feature type="active site" description="Proton acceptor" evidence="2">
    <location>
        <position position="168"/>
    </location>
</feature>
<dbReference type="SUPFAM" id="SSF52151">
    <property type="entry name" value="FabD/lysophospholipase-like"/>
    <property type="match status" value="1"/>
</dbReference>
<protein>
    <submittedName>
        <fullName evidence="4">Patatin-like phospholipase family protein</fullName>
    </submittedName>
</protein>
<reference evidence="4" key="1">
    <citation type="submission" date="2022-12" db="EMBL/GenBank/DDBJ databases">
        <authorList>
            <person name="Wang J."/>
        </authorList>
    </citation>
    <scope>NUCLEOTIDE SEQUENCE</scope>
    <source>
        <strain evidence="4">HY-42-06</strain>
    </source>
</reference>
<keyword evidence="2" id="KW-0378">Hydrolase</keyword>
<feature type="short sequence motif" description="GXSXG" evidence="2">
    <location>
        <begin position="42"/>
        <end position="46"/>
    </location>
</feature>
<dbReference type="Proteomes" id="UP001079657">
    <property type="component" value="Unassembled WGS sequence"/>
</dbReference>
<feature type="domain" description="PNPLA" evidence="3">
    <location>
        <begin position="7"/>
        <end position="181"/>
    </location>
</feature>
<proteinExistence type="predicted"/>
<evidence type="ECO:0000313" key="4">
    <source>
        <dbReference type="EMBL" id="MCY6369250.1"/>
    </source>
</evidence>
<feature type="active site" description="Nucleophile" evidence="2">
    <location>
        <position position="44"/>
    </location>
</feature>
<dbReference type="RefSeq" id="WP_268047567.1">
    <property type="nucleotide sequence ID" value="NZ_JAPQES010000001.1"/>
</dbReference>
<organism evidence="4 5">
    <name type="scientific">Clostridium ganghwense</name>
    <dbReference type="NCBI Taxonomy" id="312089"/>
    <lineage>
        <taxon>Bacteria</taxon>
        <taxon>Bacillati</taxon>
        <taxon>Bacillota</taxon>
        <taxon>Clostridia</taxon>
        <taxon>Eubacteriales</taxon>
        <taxon>Clostridiaceae</taxon>
        <taxon>Clostridium</taxon>
    </lineage>
</organism>
<dbReference type="PANTHER" id="PTHR24138:SF10">
    <property type="entry name" value="PHOSPHOLIPASE A2"/>
    <property type="match status" value="1"/>
</dbReference>
<keyword evidence="1 2" id="KW-0443">Lipid metabolism</keyword>
<sequence>MSKYRIITFDGGGVRGIICSILFKRLYEHFPNLINITDLFSGTSSGALMTLGLSYGLTPEKIVNLYTKKAAKFIFTPKYPYLCRPKHDNKHLIQLLNYIFPKSLRLKDLEHHVLIPSFKIIASNSGNYEPVFYNNFPNSNTKYEKVIDVALYSSSAPIYFPSYKNHIDGGVIANNPSIAAISIAKNQDFGNKNLDEIYLLSIGTGFYPLKINVDTSNWGTLQWINCPHLIGLLFDCQTQANIYYSSNLLGNQYFRINPKLPYPIILDDYKEVPYLRCLAENYSLESTIEWLQQNWF</sequence>
<dbReference type="Gene3D" id="3.40.1090.10">
    <property type="entry name" value="Cytosolic phospholipase A2 catalytic domain"/>
    <property type="match status" value="1"/>
</dbReference>
<evidence type="ECO:0000259" key="3">
    <source>
        <dbReference type="PROSITE" id="PS51635"/>
    </source>
</evidence>
<evidence type="ECO:0000256" key="2">
    <source>
        <dbReference type="PROSITE-ProRule" id="PRU01161"/>
    </source>
</evidence>
<keyword evidence="5" id="KW-1185">Reference proteome</keyword>
<dbReference type="PANTHER" id="PTHR24138">
    <property type="entry name" value="INTRACELLLAR PHOSPHOLIPASE A FAMILY"/>
    <property type="match status" value="1"/>
</dbReference>
<feature type="short sequence motif" description="DGA/G" evidence="2">
    <location>
        <begin position="168"/>
        <end position="170"/>
    </location>
</feature>
<accession>A0ABT4CJL5</accession>
<keyword evidence="2" id="KW-0442">Lipid degradation</keyword>
<comment type="caution">
    <text evidence="4">The sequence shown here is derived from an EMBL/GenBank/DDBJ whole genome shotgun (WGS) entry which is preliminary data.</text>
</comment>
<evidence type="ECO:0000313" key="5">
    <source>
        <dbReference type="Proteomes" id="UP001079657"/>
    </source>
</evidence>
<dbReference type="PROSITE" id="PS51635">
    <property type="entry name" value="PNPLA"/>
    <property type="match status" value="1"/>
</dbReference>
<dbReference type="EMBL" id="JAPQES010000001">
    <property type="protein sequence ID" value="MCY6369250.1"/>
    <property type="molecule type" value="Genomic_DNA"/>
</dbReference>
<name>A0ABT4CJL5_9CLOT</name>
<feature type="short sequence motif" description="GXGXXG" evidence="2">
    <location>
        <begin position="11"/>
        <end position="16"/>
    </location>
</feature>